<protein>
    <submittedName>
        <fullName evidence="1">Uncharacterized protein</fullName>
    </submittedName>
</protein>
<dbReference type="EMBL" id="JASBWS010000084">
    <property type="protein sequence ID" value="KAJ9099365.1"/>
    <property type="molecule type" value="Genomic_DNA"/>
</dbReference>
<evidence type="ECO:0000313" key="1">
    <source>
        <dbReference type="EMBL" id="KAJ9099365.1"/>
    </source>
</evidence>
<accession>A0ACC2VJV7</accession>
<gene>
    <name evidence="1" type="ORF">QFC20_005718</name>
</gene>
<proteinExistence type="predicted"/>
<organism evidence="1 2">
    <name type="scientific">Naganishia adeliensis</name>
    <dbReference type="NCBI Taxonomy" id="92952"/>
    <lineage>
        <taxon>Eukaryota</taxon>
        <taxon>Fungi</taxon>
        <taxon>Dikarya</taxon>
        <taxon>Basidiomycota</taxon>
        <taxon>Agaricomycotina</taxon>
        <taxon>Tremellomycetes</taxon>
        <taxon>Filobasidiales</taxon>
        <taxon>Filobasidiaceae</taxon>
        <taxon>Naganishia</taxon>
    </lineage>
</organism>
<evidence type="ECO:0000313" key="2">
    <source>
        <dbReference type="Proteomes" id="UP001230649"/>
    </source>
</evidence>
<comment type="caution">
    <text evidence="1">The sequence shown here is derived from an EMBL/GenBank/DDBJ whole genome shotgun (WGS) entry which is preliminary data.</text>
</comment>
<reference evidence="1" key="1">
    <citation type="submission" date="2023-04" db="EMBL/GenBank/DDBJ databases">
        <title>Draft Genome sequencing of Naganishia species isolated from polar environments using Oxford Nanopore Technology.</title>
        <authorList>
            <person name="Leo P."/>
            <person name="Venkateswaran K."/>
        </authorList>
    </citation>
    <scope>NUCLEOTIDE SEQUENCE</scope>
    <source>
        <strain evidence="1">MNA-CCFEE 5262</strain>
    </source>
</reference>
<sequence>MGKSLRNKKKVAARTQKRTDSFYAVHHAARLQRLSAKLTTEGEIVKPDHEAKEEDDEIKVDGESIKDDTKETKAAVKQEDDADMDTPKKISTSGPRLNRREEWRMSKGLPIRPDSKGLNRQGTAKARRKSGRCARRR</sequence>
<name>A0ACC2VJV7_9TREE</name>
<keyword evidence="2" id="KW-1185">Reference proteome</keyword>
<dbReference type="Proteomes" id="UP001230649">
    <property type="component" value="Unassembled WGS sequence"/>
</dbReference>